<gene>
    <name evidence="6" type="ORF">GN299_13615</name>
</gene>
<evidence type="ECO:0000259" key="4">
    <source>
        <dbReference type="PROSITE" id="PS50042"/>
    </source>
</evidence>
<evidence type="ECO:0000313" key="7">
    <source>
        <dbReference type="Proteomes" id="UP000442695"/>
    </source>
</evidence>
<dbReference type="Pfam" id="PF00027">
    <property type="entry name" value="cNMP_binding"/>
    <property type="match status" value="1"/>
</dbReference>
<reference evidence="6 7" key="1">
    <citation type="submission" date="2019-12" db="EMBL/GenBank/DDBJ databases">
        <authorList>
            <person name="Woiski C."/>
        </authorList>
    </citation>
    <scope>NUCLEOTIDE SEQUENCE [LARGE SCALE GENOMIC DNA]</scope>
    <source>
        <strain evidence="6 7">BOE100</strain>
    </source>
</reference>
<evidence type="ECO:0000259" key="5">
    <source>
        <dbReference type="PROSITE" id="PS51063"/>
    </source>
</evidence>
<dbReference type="InterPro" id="IPR036388">
    <property type="entry name" value="WH-like_DNA-bd_sf"/>
</dbReference>
<keyword evidence="2" id="KW-0238">DNA-binding</keyword>
<dbReference type="InterPro" id="IPR012318">
    <property type="entry name" value="HTH_CRP"/>
</dbReference>
<evidence type="ECO:0000256" key="2">
    <source>
        <dbReference type="ARBA" id="ARBA00023125"/>
    </source>
</evidence>
<dbReference type="SUPFAM" id="SSF46785">
    <property type="entry name" value="Winged helix' DNA-binding domain"/>
    <property type="match status" value="1"/>
</dbReference>
<keyword evidence="3" id="KW-0804">Transcription</keyword>
<dbReference type="CDD" id="cd00038">
    <property type="entry name" value="CAP_ED"/>
    <property type="match status" value="1"/>
</dbReference>
<dbReference type="InterPro" id="IPR050397">
    <property type="entry name" value="Env_Response_Regulators"/>
</dbReference>
<dbReference type="InterPro" id="IPR018490">
    <property type="entry name" value="cNMP-bd_dom_sf"/>
</dbReference>
<keyword evidence="1" id="KW-0805">Transcription regulation</keyword>
<protein>
    <submittedName>
        <fullName evidence="6">Cyclic nucleotide-binding domain-containing protein</fullName>
    </submittedName>
</protein>
<evidence type="ECO:0000256" key="3">
    <source>
        <dbReference type="ARBA" id="ARBA00023163"/>
    </source>
</evidence>
<name>A0A7V8EGN0_PSEPU</name>
<dbReference type="EMBL" id="WOWR01000015">
    <property type="protein sequence ID" value="KAF0254289.1"/>
    <property type="molecule type" value="Genomic_DNA"/>
</dbReference>
<dbReference type="GO" id="GO:0005829">
    <property type="term" value="C:cytosol"/>
    <property type="evidence" value="ECO:0007669"/>
    <property type="project" value="TreeGrafter"/>
</dbReference>
<dbReference type="Gene3D" id="2.60.120.10">
    <property type="entry name" value="Jelly Rolls"/>
    <property type="match status" value="1"/>
</dbReference>
<comment type="caution">
    <text evidence="6">The sequence shown here is derived from an EMBL/GenBank/DDBJ whole genome shotgun (WGS) entry which is preliminary data.</text>
</comment>
<organism evidence="6 7">
    <name type="scientific">Pseudomonas putida</name>
    <name type="common">Arthrobacter siderocapsulatus</name>
    <dbReference type="NCBI Taxonomy" id="303"/>
    <lineage>
        <taxon>Bacteria</taxon>
        <taxon>Pseudomonadati</taxon>
        <taxon>Pseudomonadota</taxon>
        <taxon>Gammaproteobacteria</taxon>
        <taxon>Pseudomonadales</taxon>
        <taxon>Pseudomonadaceae</taxon>
        <taxon>Pseudomonas</taxon>
    </lineage>
</organism>
<evidence type="ECO:0000313" key="6">
    <source>
        <dbReference type="EMBL" id="KAF0254289.1"/>
    </source>
</evidence>
<dbReference type="PANTHER" id="PTHR24567">
    <property type="entry name" value="CRP FAMILY TRANSCRIPTIONAL REGULATORY PROTEIN"/>
    <property type="match status" value="1"/>
</dbReference>
<sequence>MGIPPCHSTLCRWCRDKVIAVRWHSTRSSNSVNRIDDNTDWGKVVSKAQLSNVSALERLFLTCSRKRKLKKKDVVIPYLEGERCLYKIAQGTMRVALTNSDSEGVVCISHLRPGDIFGEQGLFESAPAQLATATMQARTDVHLLAVTHDELKRAASTIPAIYAELSSLINHRLGETTEKLLQLVFDDLEQRCYKSLVEITRMPDALTHPDGMQISLTRIELAQMAGCNRESAGRSLRALRAKGLIEASGSRIVVVGVRHGEPIKAKHFEVAPCA</sequence>
<dbReference type="AlphaFoldDB" id="A0A7V8EGN0"/>
<feature type="domain" description="HTH crp-type" evidence="5">
    <location>
        <begin position="186"/>
        <end position="258"/>
    </location>
</feature>
<dbReference type="PROSITE" id="PS51063">
    <property type="entry name" value="HTH_CRP_2"/>
    <property type="match status" value="1"/>
</dbReference>
<dbReference type="SUPFAM" id="SSF51206">
    <property type="entry name" value="cAMP-binding domain-like"/>
    <property type="match status" value="1"/>
</dbReference>
<dbReference type="PROSITE" id="PS50042">
    <property type="entry name" value="CNMP_BINDING_3"/>
    <property type="match status" value="1"/>
</dbReference>
<proteinExistence type="predicted"/>
<dbReference type="PANTHER" id="PTHR24567:SF68">
    <property type="entry name" value="DNA-BINDING TRANSCRIPTIONAL DUAL REGULATOR CRP"/>
    <property type="match status" value="1"/>
</dbReference>
<evidence type="ECO:0000256" key="1">
    <source>
        <dbReference type="ARBA" id="ARBA00023015"/>
    </source>
</evidence>
<dbReference type="SMART" id="SM00419">
    <property type="entry name" value="HTH_CRP"/>
    <property type="match status" value="1"/>
</dbReference>
<dbReference type="InterPro" id="IPR036390">
    <property type="entry name" value="WH_DNA-bd_sf"/>
</dbReference>
<dbReference type="GO" id="GO:0003677">
    <property type="term" value="F:DNA binding"/>
    <property type="evidence" value="ECO:0007669"/>
    <property type="project" value="UniProtKB-KW"/>
</dbReference>
<feature type="domain" description="Cyclic nucleotide-binding" evidence="4">
    <location>
        <begin position="67"/>
        <end position="153"/>
    </location>
</feature>
<dbReference type="Pfam" id="PF13545">
    <property type="entry name" value="HTH_Crp_2"/>
    <property type="match status" value="1"/>
</dbReference>
<dbReference type="Gene3D" id="1.10.10.10">
    <property type="entry name" value="Winged helix-like DNA-binding domain superfamily/Winged helix DNA-binding domain"/>
    <property type="match status" value="1"/>
</dbReference>
<dbReference type="InterPro" id="IPR000595">
    <property type="entry name" value="cNMP-bd_dom"/>
</dbReference>
<dbReference type="GO" id="GO:0003700">
    <property type="term" value="F:DNA-binding transcription factor activity"/>
    <property type="evidence" value="ECO:0007669"/>
    <property type="project" value="TreeGrafter"/>
</dbReference>
<dbReference type="Proteomes" id="UP000442695">
    <property type="component" value="Unassembled WGS sequence"/>
</dbReference>
<dbReference type="InterPro" id="IPR014710">
    <property type="entry name" value="RmlC-like_jellyroll"/>
</dbReference>
<accession>A0A7V8EGN0</accession>